<accession>A0A1G9W4X2</accession>
<gene>
    <name evidence="2" type="ORF">SAMN05444921_113139</name>
</gene>
<dbReference type="STRING" id="1196353.SAMN05444921_113139"/>
<name>A0A1G9W4X2_9ACTN</name>
<protein>
    <submittedName>
        <fullName evidence="2">Uncharacterized protein</fullName>
    </submittedName>
</protein>
<dbReference type="GeneID" id="40831318"/>
<organism evidence="2 3">
    <name type="scientific">Streptomyces wuyuanensis</name>
    <dbReference type="NCBI Taxonomy" id="1196353"/>
    <lineage>
        <taxon>Bacteria</taxon>
        <taxon>Bacillati</taxon>
        <taxon>Actinomycetota</taxon>
        <taxon>Actinomycetes</taxon>
        <taxon>Kitasatosporales</taxon>
        <taxon>Streptomycetaceae</taxon>
        <taxon>Streptomyces</taxon>
    </lineage>
</organism>
<dbReference type="Proteomes" id="UP000199063">
    <property type="component" value="Unassembled WGS sequence"/>
</dbReference>
<reference evidence="3" key="1">
    <citation type="submission" date="2016-10" db="EMBL/GenBank/DDBJ databases">
        <authorList>
            <person name="Varghese N."/>
            <person name="Submissions S."/>
        </authorList>
    </citation>
    <scope>NUCLEOTIDE SEQUENCE [LARGE SCALE GENOMIC DNA]</scope>
    <source>
        <strain evidence="3">CGMCC 4.7042</strain>
    </source>
</reference>
<feature type="chain" id="PRO_5011736157" evidence="1">
    <location>
        <begin position="28"/>
        <end position="118"/>
    </location>
</feature>
<feature type="signal peptide" evidence="1">
    <location>
        <begin position="1"/>
        <end position="27"/>
    </location>
</feature>
<proteinExistence type="predicted"/>
<evidence type="ECO:0000313" key="3">
    <source>
        <dbReference type="Proteomes" id="UP000199063"/>
    </source>
</evidence>
<dbReference type="EMBL" id="FNHI01000013">
    <property type="protein sequence ID" value="SDM79539.1"/>
    <property type="molecule type" value="Genomic_DNA"/>
</dbReference>
<dbReference type="AlphaFoldDB" id="A0A1G9W4X2"/>
<sequence length="118" mass="12151">MKRIKSFVAAGVVAAVATVAVATSASATNSATPAEETTAAAFRAAAQGPDQKVVKAEPRAAWKEIAKKAAGSFLGSAAYEVATSRAKKQYGKAPKGYFMRGGAPVTNDVEIDLDRAFD</sequence>
<keyword evidence="1" id="KW-0732">Signal</keyword>
<keyword evidence="3" id="KW-1185">Reference proteome</keyword>
<evidence type="ECO:0000313" key="2">
    <source>
        <dbReference type="EMBL" id="SDM79539.1"/>
    </source>
</evidence>
<evidence type="ECO:0000256" key="1">
    <source>
        <dbReference type="SAM" id="SignalP"/>
    </source>
</evidence>
<dbReference type="RefSeq" id="WP_093656763.1">
    <property type="nucleotide sequence ID" value="NZ_FNHI01000013.1"/>
</dbReference>
<dbReference type="OrthoDB" id="10010525at2"/>